<feature type="region of interest" description="Disordered" evidence="1">
    <location>
        <begin position="65"/>
        <end position="86"/>
    </location>
</feature>
<protein>
    <submittedName>
        <fullName evidence="2">Predicted protein</fullName>
    </submittedName>
</protein>
<dbReference type="EMBL" id="AK356382">
    <property type="protein sequence ID" value="BAJ87600.1"/>
    <property type="molecule type" value="mRNA"/>
</dbReference>
<proteinExistence type="evidence at transcript level"/>
<dbReference type="PANTHER" id="PTHR33671">
    <property type="entry name" value="N-METHYLTRANSFERASE, PUTATIVE (DUF688)-RELATED"/>
    <property type="match status" value="1"/>
</dbReference>
<evidence type="ECO:0000313" key="2">
    <source>
        <dbReference type="EMBL" id="BAJ87600.1"/>
    </source>
</evidence>
<dbReference type="PANTHER" id="PTHR33671:SF8">
    <property type="entry name" value="OS05G0514400 PROTEIN"/>
    <property type="match status" value="1"/>
</dbReference>
<feature type="compositionally biased region" description="Basic and acidic residues" evidence="1">
    <location>
        <begin position="168"/>
        <end position="192"/>
    </location>
</feature>
<reference evidence="2" key="1">
    <citation type="journal article" date="2011" name="Plant Physiol.">
        <title>Comprehensive sequence analysis of 24,783 barley full-length cDNAs derived from 12 clone libraries.</title>
        <authorList>
            <person name="Matsumoto T."/>
            <person name="Tanaka T."/>
            <person name="Sakai H."/>
            <person name="Amano N."/>
            <person name="Kanamori H."/>
            <person name="Kurita K."/>
            <person name="Kikuta A."/>
            <person name="Kamiya K."/>
            <person name="Yamamoto M."/>
            <person name="Ikawa H."/>
            <person name="Fujii N."/>
            <person name="Hori K."/>
            <person name="Itoh T."/>
            <person name="Sato K."/>
        </authorList>
    </citation>
    <scope>NUCLEOTIDE SEQUENCE</scope>
    <source>
        <tissue evidence="2">Shoot</tissue>
    </source>
</reference>
<evidence type="ECO:0000256" key="1">
    <source>
        <dbReference type="SAM" id="MobiDB-lite"/>
    </source>
</evidence>
<dbReference type="InterPro" id="IPR007789">
    <property type="entry name" value="DUF688"/>
</dbReference>
<dbReference type="Pfam" id="PF05097">
    <property type="entry name" value="DUF688"/>
    <property type="match status" value="1"/>
</dbReference>
<feature type="non-terminal residue" evidence="2">
    <location>
        <position position="1"/>
    </location>
</feature>
<feature type="region of interest" description="Disordered" evidence="1">
    <location>
        <begin position="148"/>
        <end position="192"/>
    </location>
</feature>
<accession>F2CXM9</accession>
<name>F2CXM9_HORVV</name>
<organism evidence="2">
    <name type="scientific">Hordeum vulgare subsp. vulgare</name>
    <name type="common">Domesticated barley</name>
    <dbReference type="NCBI Taxonomy" id="112509"/>
    <lineage>
        <taxon>Eukaryota</taxon>
        <taxon>Viridiplantae</taxon>
        <taxon>Streptophyta</taxon>
        <taxon>Embryophyta</taxon>
        <taxon>Tracheophyta</taxon>
        <taxon>Spermatophyta</taxon>
        <taxon>Magnoliopsida</taxon>
        <taxon>Liliopsida</taxon>
        <taxon>Poales</taxon>
        <taxon>Poaceae</taxon>
        <taxon>BOP clade</taxon>
        <taxon>Pooideae</taxon>
        <taxon>Triticodae</taxon>
        <taxon>Triticeae</taxon>
        <taxon>Hordeinae</taxon>
        <taxon>Hordeum</taxon>
    </lineage>
</organism>
<dbReference type="AlphaFoldDB" id="F2CXM9"/>
<sequence>EVTHSHCCYSASGAVVMADASKRIDLAAPLLSVRRHGGLGMGGVLRYRERCDDAAPGAVPFGWERRPGHPKGVCTTQSAPPLSEPDQQAAERFSDALSRPDSCYTVNCSDAAGASASAAPSPRGSVMMDRFLLAAKEQCVFRKAAAAANTRAPTGERLPRRLPVQHLPADHARSNSAREDTNKASHGDGGDEWEVHSTAGFASKRKCGLLPTRCAKSALLLLHPSQSMARRRRGARRFMSDCGRCRRETSPLLPQPLKGPRPEHDADMRTWEEVYISSMLRSDRACSLRRQATMASELDRTVRGLYTGKAGAAVHPKATHLGMLLVLDRTDGDVVPPPKCGRPPTAGIRKAPQRRDAAVGHGFPPPLPQAKTPARRDNMLLALPSPKMPSESWLSRTLPAVPNRRPTTSFMGIHVQQLRKQHAPSRWCSSDQAKIVDHGARARQQQIRIYDLHK</sequence>